<keyword evidence="2" id="KW-1185">Reference proteome</keyword>
<organism evidence="1 2">
    <name type="scientific">Daphnia magna</name>
    <dbReference type="NCBI Taxonomy" id="35525"/>
    <lineage>
        <taxon>Eukaryota</taxon>
        <taxon>Metazoa</taxon>
        <taxon>Ecdysozoa</taxon>
        <taxon>Arthropoda</taxon>
        <taxon>Crustacea</taxon>
        <taxon>Branchiopoda</taxon>
        <taxon>Diplostraca</taxon>
        <taxon>Cladocera</taxon>
        <taxon>Anomopoda</taxon>
        <taxon>Daphniidae</taxon>
        <taxon>Daphnia</taxon>
    </lineage>
</organism>
<dbReference type="AlphaFoldDB" id="A0A162C8Y4"/>
<evidence type="ECO:0000313" key="2">
    <source>
        <dbReference type="Proteomes" id="UP000076858"/>
    </source>
</evidence>
<sequence length="111" mass="12839">MALKDIIFEMIVFKVCGYRVDSTINSMHVLLSTVTTNHHYERVPRLPGGSICLSGCNNLSKNVCVCGMFQCIHQFYDTFWKNTIWAALSKENPLGEQYILYRMFRNEIYCG</sequence>
<accession>A0A162C8Y4</accession>
<gene>
    <name evidence="1" type="ORF">APZ42_000737</name>
</gene>
<comment type="caution">
    <text evidence="1">The sequence shown here is derived from an EMBL/GenBank/DDBJ whole genome shotgun (WGS) entry which is preliminary data.</text>
</comment>
<reference evidence="1 2" key="1">
    <citation type="submission" date="2016-03" db="EMBL/GenBank/DDBJ databases">
        <title>EvidentialGene: Evidence-directed Construction of Genes on Genomes.</title>
        <authorList>
            <person name="Gilbert D.G."/>
            <person name="Choi J.-H."/>
            <person name="Mockaitis K."/>
            <person name="Colbourne J."/>
            <person name="Pfrender M."/>
        </authorList>
    </citation>
    <scope>NUCLEOTIDE SEQUENCE [LARGE SCALE GENOMIC DNA]</scope>
    <source>
        <strain evidence="1 2">Xinb3</strain>
        <tissue evidence="1">Complete organism</tissue>
    </source>
</reference>
<dbReference type="EMBL" id="LRGB01004784">
    <property type="protein sequence ID" value="KZS02281.1"/>
    <property type="molecule type" value="Genomic_DNA"/>
</dbReference>
<dbReference type="Proteomes" id="UP000076858">
    <property type="component" value="Unassembled WGS sequence"/>
</dbReference>
<evidence type="ECO:0000313" key="1">
    <source>
        <dbReference type="EMBL" id="KZS02281.1"/>
    </source>
</evidence>
<name>A0A162C8Y4_9CRUS</name>
<protein>
    <submittedName>
        <fullName evidence="1">Uncharacterized protein</fullName>
    </submittedName>
</protein>
<proteinExistence type="predicted"/>